<evidence type="ECO:0000313" key="6">
    <source>
        <dbReference type="Proteomes" id="UP001342314"/>
    </source>
</evidence>
<dbReference type="PROSITE" id="PS50088">
    <property type="entry name" value="ANK_REPEAT"/>
    <property type="match status" value="1"/>
</dbReference>
<keyword evidence="2 3" id="KW-0040">ANK repeat</keyword>
<dbReference type="AlphaFoldDB" id="A0AAV5GIQ5"/>
<dbReference type="PANTHER" id="PTHR24201">
    <property type="entry name" value="ANK_REP_REGION DOMAIN-CONTAINING PROTEIN"/>
    <property type="match status" value="1"/>
</dbReference>
<feature type="compositionally biased region" description="Basic and acidic residues" evidence="4">
    <location>
        <begin position="505"/>
        <end position="516"/>
    </location>
</feature>
<feature type="compositionally biased region" description="Basic residues" evidence="4">
    <location>
        <begin position="91"/>
        <end position="109"/>
    </location>
</feature>
<keyword evidence="6" id="KW-1185">Reference proteome</keyword>
<feature type="compositionally biased region" description="Gly residues" evidence="4">
    <location>
        <begin position="416"/>
        <end position="425"/>
    </location>
</feature>
<comment type="caution">
    <text evidence="5">The sequence shown here is derived from an EMBL/GenBank/DDBJ whole genome shotgun (WGS) entry which is preliminary data.</text>
</comment>
<sequence>MKGELEAAQILIDYGSDCDAPDLQGNSPLHYASSWGRVNVLKLLVDFDCATDSRNSEGFTAAEYAYSFGVLRELEDCIRQHLQDVKTAQRSSRRKHRSRKDTLRSKRRGSTSALSITLPSIATQAEGRDSGQPSASSSASGSPMPGHGLGLLQMQMSPVPQLGMPIPPTPVDGSPVHSPPPTRRPTASSDEPDTPRTPASPYGNTTSPQPSPLASPVSGSRPSTPSNLSPLASDRFGHVDRLDSDERGSVVAVKHGGPVPCFWPVWHDLLRPDCNPDACVAHACLVRTPSNNEAIQRAQQRGRARVVSGASAAPSSSGGYNTSSSSLGVYPVPAALHPGGPASASAPLLSPRPTAPPSPPPPPHHNKLIRKSRSHAQTPTLSLDAASLGLAGSPSVPQQPMLSPPPPAPAVPFQGGTLGLTGAGAGRSVSGPPTASLPVLPLPGEAESGSARSSFDASVLDELRRASAERERELQQHKGKGGHKLRKERKDTGGSAGEGALGKVGTREREEREKEKAHHHGGRLARALGFRK</sequence>
<dbReference type="Pfam" id="PF13637">
    <property type="entry name" value="Ank_4"/>
    <property type="match status" value="1"/>
</dbReference>
<feature type="region of interest" description="Disordered" evidence="4">
    <location>
        <begin position="295"/>
        <end position="324"/>
    </location>
</feature>
<reference evidence="5 6" key="1">
    <citation type="submission" date="2021-12" db="EMBL/GenBank/DDBJ databases">
        <title>High titer production of polyol ester of fatty acids by Rhodotorula paludigena BS15 towards product separation-free biomass refinery.</title>
        <authorList>
            <person name="Mano J."/>
            <person name="Ono H."/>
            <person name="Tanaka T."/>
            <person name="Naito K."/>
            <person name="Sushida H."/>
            <person name="Ike M."/>
            <person name="Tokuyasu K."/>
            <person name="Kitaoka M."/>
        </authorList>
    </citation>
    <scope>NUCLEOTIDE SEQUENCE [LARGE SCALE GENOMIC DNA]</scope>
    <source>
        <strain evidence="5 6">BS15</strain>
    </source>
</reference>
<evidence type="ECO:0000256" key="2">
    <source>
        <dbReference type="ARBA" id="ARBA00023043"/>
    </source>
</evidence>
<evidence type="ECO:0000313" key="5">
    <source>
        <dbReference type="EMBL" id="GJN90294.1"/>
    </source>
</evidence>
<organism evidence="5 6">
    <name type="scientific">Rhodotorula paludigena</name>
    <dbReference type="NCBI Taxonomy" id="86838"/>
    <lineage>
        <taxon>Eukaryota</taxon>
        <taxon>Fungi</taxon>
        <taxon>Dikarya</taxon>
        <taxon>Basidiomycota</taxon>
        <taxon>Pucciniomycotina</taxon>
        <taxon>Microbotryomycetes</taxon>
        <taxon>Sporidiobolales</taxon>
        <taxon>Sporidiobolaceae</taxon>
        <taxon>Rhodotorula</taxon>
    </lineage>
</organism>
<dbReference type="Proteomes" id="UP001342314">
    <property type="component" value="Unassembled WGS sequence"/>
</dbReference>
<evidence type="ECO:0000256" key="4">
    <source>
        <dbReference type="SAM" id="MobiDB-lite"/>
    </source>
</evidence>
<feature type="compositionally biased region" description="Pro residues" evidence="4">
    <location>
        <begin position="353"/>
        <end position="363"/>
    </location>
</feature>
<gene>
    <name evidence="5" type="ORF">Rhopal_003302-T1</name>
</gene>
<dbReference type="InterPro" id="IPR036770">
    <property type="entry name" value="Ankyrin_rpt-contain_sf"/>
</dbReference>
<feature type="compositionally biased region" description="Basic residues" evidence="4">
    <location>
        <begin position="517"/>
        <end position="532"/>
    </location>
</feature>
<feature type="compositionally biased region" description="Low complexity" evidence="4">
    <location>
        <begin position="381"/>
        <end position="401"/>
    </location>
</feature>
<evidence type="ECO:0000256" key="1">
    <source>
        <dbReference type="ARBA" id="ARBA00022737"/>
    </source>
</evidence>
<protein>
    <submittedName>
        <fullName evidence="5">Uncharacterized protein</fullName>
    </submittedName>
</protein>
<dbReference type="SMART" id="SM00248">
    <property type="entry name" value="ANK"/>
    <property type="match status" value="1"/>
</dbReference>
<dbReference type="Gene3D" id="1.25.40.20">
    <property type="entry name" value="Ankyrin repeat-containing domain"/>
    <property type="match status" value="1"/>
</dbReference>
<dbReference type="InterPro" id="IPR050776">
    <property type="entry name" value="Ank_Repeat/CDKN_Inhibitor"/>
</dbReference>
<name>A0AAV5GIQ5_9BASI</name>
<evidence type="ECO:0000256" key="3">
    <source>
        <dbReference type="PROSITE-ProRule" id="PRU00023"/>
    </source>
</evidence>
<feature type="compositionally biased region" description="Low complexity" evidence="4">
    <location>
        <begin position="341"/>
        <end position="352"/>
    </location>
</feature>
<feature type="repeat" description="ANK" evidence="3">
    <location>
        <begin position="24"/>
        <end position="56"/>
    </location>
</feature>
<keyword evidence="1" id="KW-0677">Repeat</keyword>
<feature type="compositionally biased region" description="Basic residues" evidence="4">
    <location>
        <begin position="477"/>
        <end position="487"/>
    </location>
</feature>
<dbReference type="EMBL" id="BQKY01000006">
    <property type="protein sequence ID" value="GJN90294.1"/>
    <property type="molecule type" value="Genomic_DNA"/>
</dbReference>
<dbReference type="SUPFAM" id="SSF48403">
    <property type="entry name" value="Ankyrin repeat"/>
    <property type="match status" value="1"/>
</dbReference>
<dbReference type="InterPro" id="IPR002110">
    <property type="entry name" value="Ankyrin_rpt"/>
</dbReference>
<dbReference type="PANTHER" id="PTHR24201:SF2">
    <property type="entry name" value="ANKYRIN REPEAT DOMAIN-CONTAINING PROTEIN 42"/>
    <property type="match status" value="1"/>
</dbReference>
<accession>A0AAV5GIQ5</accession>
<feature type="compositionally biased region" description="Basic and acidic residues" evidence="4">
    <location>
        <begin position="461"/>
        <end position="476"/>
    </location>
</feature>
<feature type="compositionally biased region" description="Basic residues" evidence="4">
    <location>
        <begin position="364"/>
        <end position="374"/>
    </location>
</feature>
<feature type="region of interest" description="Disordered" evidence="4">
    <location>
        <begin position="341"/>
        <end position="532"/>
    </location>
</feature>
<feature type="region of interest" description="Disordered" evidence="4">
    <location>
        <begin position="84"/>
        <end position="235"/>
    </location>
</feature>
<dbReference type="PROSITE" id="PS50297">
    <property type="entry name" value="ANK_REP_REGION"/>
    <property type="match status" value="1"/>
</dbReference>
<proteinExistence type="predicted"/>
<feature type="compositionally biased region" description="Polar residues" evidence="4">
    <location>
        <begin position="217"/>
        <end position="230"/>
    </location>
</feature>
<feature type="compositionally biased region" description="Low complexity" evidence="4">
    <location>
        <begin position="130"/>
        <end position="143"/>
    </location>
</feature>
<feature type="compositionally biased region" description="Polar residues" evidence="4">
    <location>
        <begin position="110"/>
        <end position="123"/>
    </location>
</feature>